<sequence length="400" mass="45276">MLMTPRPGVLATPELVDMVDFVPEAYYPMLPFNRWLLPNLNPATVSSWKEYLDQKRSEMVISCNSSYRCLQVFLQIANGLLYAYGALIYDLGMIAYTYNKKHSENWIVQTLLNRCGEQPVAAALGLPHAGQQAWLTYDESGCAAAVFMLQLRPISMEEAGDFQMDEQQKLMLELLLQVAKGKSSSWLPYLRTLPRSFPTLPLWFTEEEKRFLKGTSVDTLLEASHIANDQDLLAMQRWCQQHPETFATCPSLEQLRWAASVVASRAFDSTQAQVLLAPFADALNHSGAPHTRMRDCGDHLLFHTERPVELGEEVMNCYGLQGNTQWLMNGGFLDRSRPCDDLLVTPADVVSAVLDYLMNRKVDSDEEDELGRDPCCKSWHGMAFSPPSMEMKRPYARDSL</sequence>
<evidence type="ECO:0000313" key="2">
    <source>
        <dbReference type="Proteomes" id="UP001642464"/>
    </source>
</evidence>
<dbReference type="InterPro" id="IPR046341">
    <property type="entry name" value="SET_dom_sf"/>
</dbReference>
<proteinExistence type="predicted"/>
<dbReference type="EMBL" id="CAXAMM010038929">
    <property type="protein sequence ID" value="CAK9082193.1"/>
    <property type="molecule type" value="Genomic_DNA"/>
</dbReference>
<dbReference type="SUPFAM" id="SSF82199">
    <property type="entry name" value="SET domain"/>
    <property type="match status" value="1"/>
</dbReference>
<evidence type="ECO:0000313" key="1">
    <source>
        <dbReference type="EMBL" id="CAK9082193.1"/>
    </source>
</evidence>
<gene>
    <name evidence="1" type="ORF">SCF082_LOCUS39080</name>
</gene>
<reference evidence="1 2" key="1">
    <citation type="submission" date="2024-02" db="EMBL/GenBank/DDBJ databases">
        <authorList>
            <person name="Chen Y."/>
            <person name="Shah S."/>
            <person name="Dougan E. K."/>
            <person name="Thang M."/>
            <person name="Chan C."/>
        </authorList>
    </citation>
    <scope>NUCLEOTIDE SEQUENCE [LARGE SCALE GENOMIC DNA]</scope>
</reference>
<dbReference type="PANTHER" id="PTHR13271">
    <property type="entry name" value="UNCHARACTERIZED PUTATIVE METHYLTRANSFERASE"/>
    <property type="match status" value="1"/>
</dbReference>
<dbReference type="Proteomes" id="UP001642464">
    <property type="component" value="Unassembled WGS sequence"/>
</dbReference>
<keyword evidence="2" id="KW-1185">Reference proteome</keyword>
<organism evidence="1 2">
    <name type="scientific">Durusdinium trenchii</name>
    <dbReference type="NCBI Taxonomy" id="1381693"/>
    <lineage>
        <taxon>Eukaryota</taxon>
        <taxon>Sar</taxon>
        <taxon>Alveolata</taxon>
        <taxon>Dinophyceae</taxon>
        <taxon>Suessiales</taxon>
        <taxon>Symbiodiniaceae</taxon>
        <taxon>Durusdinium</taxon>
    </lineage>
</organism>
<accession>A0ABP0Q3V0</accession>
<protein>
    <submittedName>
        <fullName evidence="1">Ribosomal lysine N-methyltransferase set10 (SET domain-containing protein 10)</fullName>
    </submittedName>
</protein>
<dbReference type="Gene3D" id="3.90.1410.10">
    <property type="entry name" value="set domain protein methyltransferase, domain 1"/>
    <property type="match status" value="1"/>
</dbReference>
<comment type="caution">
    <text evidence="1">The sequence shown here is derived from an EMBL/GenBank/DDBJ whole genome shotgun (WGS) entry which is preliminary data.</text>
</comment>
<dbReference type="CDD" id="cd10527">
    <property type="entry name" value="SET_LSMT"/>
    <property type="match status" value="1"/>
</dbReference>
<name>A0ABP0Q3V0_9DINO</name>
<dbReference type="InterPro" id="IPR050600">
    <property type="entry name" value="SETD3_SETD6_MTase"/>
</dbReference>